<accession>A0A2P8VGB6</accession>
<keyword evidence="2 5" id="KW-0812">Transmembrane</keyword>
<gene>
    <name evidence="6" type="ORF">C7G83_16135</name>
</gene>
<proteinExistence type="predicted"/>
<organism evidence="6 7">
    <name type="scientific">Siccibacter turicensis</name>
    <dbReference type="NCBI Taxonomy" id="357233"/>
    <lineage>
        <taxon>Bacteria</taxon>
        <taxon>Pseudomonadati</taxon>
        <taxon>Pseudomonadota</taxon>
        <taxon>Gammaproteobacteria</taxon>
        <taxon>Enterobacterales</taxon>
        <taxon>Enterobacteriaceae</taxon>
        <taxon>Siccibacter</taxon>
    </lineage>
</organism>
<reference evidence="6 7" key="1">
    <citation type="submission" date="2018-03" db="EMBL/GenBank/DDBJ databases">
        <title>Draft genome sequence of the first documented clinical Siccibacter turicensis isolate in Austria.</title>
        <authorList>
            <person name="Lepuschitz S."/>
            <person name="Pekard-Amenitsch S."/>
            <person name="Haunold R."/>
            <person name="Schill S."/>
            <person name="Mach R."/>
            <person name="Allerberger F."/>
            <person name="Ruppitsch W."/>
            <person name="Forsythe S.J."/>
        </authorList>
    </citation>
    <scope>NUCLEOTIDE SEQUENCE [LARGE SCALE GENOMIC DNA]</scope>
    <source>
        <strain evidence="6 7">6100069499-17</strain>
    </source>
</reference>
<evidence type="ECO:0000256" key="5">
    <source>
        <dbReference type="SAM" id="Phobius"/>
    </source>
</evidence>
<evidence type="ECO:0000256" key="4">
    <source>
        <dbReference type="ARBA" id="ARBA00023136"/>
    </source>
</evidence>
<evidence type="ECO:0000256" key="3">
    <source>
        <dbReference type="ARBA" id="ARBA00022989"/>
    </source>
</evidence>
<sequence length="79" mass="9240">MKFTFSLSGFPLEDLVFGASVYFPPLFKAVFIGFFIWLVIHHALRDWLYAGDIWHPTLMDLSLFMLSLCLGLWILVMWP</sequence>
<keyword evidence="1" id="KW-1003">Cell membrane</keyword>
<dbReference type="RefSeq" id="WP_024550084.1">
    <property type="nucleotide sequence ID" value="NZ_CP188034.1"/>
</dbReference>
<keyword evidence="7" id="KW-1185">Reference proteome</keyword>
<dbReference type="EMBL" id="PYEP01000007">
    <property type="protein sequence ID" value="PSN06542.1"/>
    <property type="molecule type" value="Genomic_DNA"/>
</dbReference>
<name>A0A2P8VGB6_9ENTR</name>
<evidence type="ECO:0000313" key="6">
    <source>
        <dbReference type="EMBL" id="PSN06542.1"/>
    </source>
</evidence>
<dbReference type="OrthoDB" id="5902102at2"/>
<keyword evidence="3 5" id="KW-1133">Transmembrane helix</keyword>
<dbReference type="AlphaFoldDB" id="A0A2P8VGB6"/>
<dbReference type="InterPro" id="IPR012451">
    <property type="entry name" value="DUF1656"/>
</dbReference>
<dbReference type="Proteomes" id="UP000240212">
    <property type="component" value="Unassembled WGS sequence"/>
</dbReference>
<dbReference type="STRING" id="1388748.GCA_000463155_01052"/>
<evidence type="ECO:0000313" key="7">
    <source>
        <dbReference type="Proteomes" id="UP000240212"/>
    </source>
</evidence>
<comment type="caution">
    <text evidence="6">The sequence shown here is derived from an EMBL/GenBank/DDBJ whole genome shotgun (WGS) entry which is preliminary data.</text>
</comment>
<evidence type="ECO:0000256" key="1">
    <source>
        <dbReference type="ARBA" id="ARBA00022475"/>
    </source>
</evidence>
<feature type="transmembrane region" description="Helical" evidence="5">
    <location>
        <begin position="61"/>
        <end position="78"/>
    </location>
</feature>
<feature type="transmembrane region" description="Helical" evidence="5">
    <location>
        <begin position="20"/>
        <end position="40"/>
    </location>
</feature>
<protein>
    <submittedName>
        <fullName evidence="6">DUF1656 domain-containing protein</fullName>
    </submittedName>
</protein>
<keyword evidence="4 5" id="KW-0472">Membrane</keyword>
<evidence type="ECO:0000256" key="2">
    <source>
        <dbReference type="ARBA" id="ARBA00022692"/>
    </source>
</evidence>
<dbReference type="Pfam" id="PF07869">
    <property type="entry name" value="DUF1656"/>
    <property type="match status" value="1"/>
</dbReference>